<evidence type="ECO:0000313" key="3">
    <source>
        <dbReference type="EMBL" id="KRN83594.1"/>
    </source>
</evidence>
<dbReference type="GO" id="GO:0009401">
    <property type="term" value="P:phosphoenolpyruvate-dependent sugar phosphotransferase system"/>
    <property type="evidence" value="ECO:0007669"/>
    <property type="project" value="InterPro"/>
</dbReference>
<protein>
    <submittedName>
        <fullName evidence="4">PTS system, mannose-specific IIA component</fullName>
    </submittedName>
    <submittedName>
        <fullName evidence="3">Pts system fructose subfamily iia component</fullName>
    </submittedName>
</protein>
<dbReference type="EMBL" id="FOGK01000001">
    <property type="protein sequence ID" value="SER03283.1"/>
    <property type="molecule type" value="Genomic_DNA"/>
</dbReference>
<dbReference type="Proteomes" id="UP000051749">
    <property type="component" value="Unassembled WGS sequence"/>
</dbReference>
<dbReference type="GO" id="GO:0016740">
    <property type="term" value="F:transferase activity"/>
    <property type="evidence" value="ECO:0007669"/>
    <property type="project" value="UniProtKB-KW"/>
</dbReference>
<evidence type="ECO:0000259" key="2">
    <source>
        <dbReference type="PROSITE" id="PS51096"/>
    </source>
</evidence>
<accession>A0A0R2KA98</accession>
<dbReference type="InterPro" id="IPR051471">
    <property type="entry name" value="Bacterial_PTS_sugar_comp"/>
</dbReference>
<proteinExistence type="predicted"/>
<keyword evidence="1" id="KW-0808">Transferase</keyword>
<dbReference type="STRING" id="319653.SAMN04487973_101104"/>
<name>A0A0R2KA98_9LACO</name>
<reference evidence="3 5" key="1">
    <citation type="journal article" date="2015" name="Genome Announc.">
        <title>Expanding the biotechnology potential of lactobacilli through comparative genomics of 213 strains and associated genera.</title>
        <authorList>
            <person name="Sun Z."/>
            <person name="Harris H.M."/>
            <person name="McCann A."/>
            <person name="Guo C."/>
            <person name="Argimon S."/>
            <person name="Zhang W."/>
            <person name="Yang X."/>
            <person name="Jeffery I.B."/>
            <person name="Cooney J.C."/>
            <person name="Kagawa T.F."/>
            <person name="Liu W."/>
            <person name="Song Y."/>
            <person name="Salvetti E."/>
            <person name="Wrobel A."/>
            <person name="Rasinkangas P."/>
            <person name="Parkhill J."/>
            <person name="Rea M.C."/>
            <person name="O'Sullivan O."/>
            <person name="Ritari J."/>
            <person name="Douillard F.P."/>
            <person name="Paul Ross R."/>
            <person name="Yang R."/>
            <person name="Briner A.E."/>
            <person name="Felis G.E."/>
            <person name="de Vos W.M."/>
            <person name="Barrangou R."/>
            <person name="Klaenhammer T.R."/>
            <person name="Caufield P.W."/>
            <person name="Cui Y."/>
            <person name="Zhang H."/>
            <person name="O'Toole P.W."/>
        </authorList>
    </citation>
    <scope>NUCLEOTIDE SEQUENCE [LARGE SCALE GENOMIC DNA]</scope>
    <source>
        <strain evidence="3 5">DSM 22301</strain>
    </source>
</reference>
<dbReference type="PROSITE" id="PS51096">
    <property type="entry name" value="PTS_EIIA_TYPE_4"/>
    <property type="match status" value="1"/>
</dbReference>
<dbReference type="EMBL" id="JQBY01000001">
    <property type="protein sequence ID" value="KRN83594.1"/>
    <property type="molecule type" value="Genomic_DNA"/>
</dbReference>
<comment type="caution">
    <text evidence="3">The sequence shown here is derived from an EMBL/GenBank/DDBJ whole genome shotgun (WGS) entry which is preliminary data.</text>
</comment>
<reference evidence="4 6" key="2">
    <citation type="submission" date="2016-10" db="EMBL/GenBank/DDBJ databases">
        <authorList>
            <person name="Varghese N."/>
            <person name="Submissions S."/>
        </authorList>
    </citation>
    <scope>NUCLEOTIDE SEQUENCE [LARGE SCALE GENOMIC DNA]</scope>
    <source>
        <strain evidence="4 6">CGMCC 1.3889</strain>
    </source>
</reference>
<dbReference type="AlphaFoldDB" id="A0A0R2KA98"/>
<dbReference type="SUPFAM" id="SSF53062">
    <property type="entry name" value="PTS system fructose IIA component-like"/>
    <property type="match status" value="1"/>
</dbReference>
<dbReference type="PANTHER" id="PTHR33799">
    <property type="entry name" value="PTS PERMEASE-RELATED-RELATED"/>
    <property type="match status" value="1"/>
</dbReference>
<dbReference type="GO" id="GO:0016020">
    <property type="term" value="C:membrane"/>
    <property type="evidence" value="ECO:0007669"/>
    <property type="project" value="InterPro"/>
</dbReference>
<keyword evidence="6" id="KW-1185">Reference proteome</keyword>
<dbReference type="InterPro" id="IPR004701">
    <property type="entry name" value="PTS_EIIA_man-typ"/>
</dbReference>
<gene>
    <name evidence="3" type="ORF">IV87_GL000063</name>
    <name evidence="4" type="ORF">SAMN04487973_101104</name>
</gene>
<sequence length="137" mass="15192">MMKEIILATHGRLSEEFKRTVELIVGATTNIRCFCMTKEKSEDSAKEELEKLIQDSNEDRLIVLTDLFGGSAANICAELLMRGHHFRLLAGLNLPMLLTILTMDNDEISTNNLIEESLKAGSEGVLNVNNILLKGSD</sequence>
<evidence type="ECO:0000313" key="5">
    <source>
        <dbReference type="Proteomes" id="UP000051749"/>
    </source>
</evidence>
<evidence type="ECO:0000313" key="6">
    <source>
        <dbReference type="Proteomes" id="UP000182818"/>
    </source>
</evidence>
<dbReference type="Proteomes" id="UP000182818">
    <property type="component" value="Unassembled WGS sequence"/>
</dbReference>
<dbReference type="PANTHER" id="PTHR33799:SF1">
    <property type="entry name" value="PTS SYSTEM MANNOSE-SPECIFIC EIIAB COMPONENT-RELATED"/>
    <property type="match status" value="1"/>
</dbReference>
<dbReference type="Gene3D" id="3.40.50.510">
    <property type="entry name" value="Phosphotransferase system, mannose-type IIA component"/>
    <property type="match status" value="1"/>
</dbReference>
<dbReference type="PATRIC" id="fig|319653.3.peg.63"/>
<feature type="domain" description="PTS EIIA type-4" evidence="2">
    <location>
        <begin position="2"/>
        <end position="125"/>
    </location>
</feature>
<evidence type="ECO:0000256" key="1">
    <source>
        <dbReference type="ARBA" id="ARBA00022679"/>
    </source>
</evidence>
<evidence type="ECO:0000313" key="4">
    <source>
        <dbReference type="EMBL" id="SER03283.1"/>
    </source>
</evidence>
<organism evidence="3 5">
    <name type="scientific">Pediococcus ethanolidurans</name>
    <dbReference type="NCBI Taxonomy" id="319653"/>
    <lineage>
        <taxon>Bacteria</taxon>
        <taxon>Bacillati</taxon>
        <taxon>Bacillota</taxon>
        <taxon>Bacilli</taxon>
        <taxon>Lactobacillales</taxon>
        <taxon>Lactobacillaceae</taxon>
        <taxon>Pediococcus</taxon>
    </lineage>
</organism>
<dbReference type="InterPro" id="IPR036662">
    <property type="entry name" value="PTS_EIIA_man-typ_sf"/>
</dbReference>
<dbReference type="Pfam" id="PF03610">
    <property type="entry name" value="EIIA-man"/>
    <property type="match status" value="1"/>
</dbReference>